<dbReference type="STRING" id="292800.A4U99_02340"/>
<dbReference type="PANTHER" id="PTHR34978">
    <property type="entry name" value="POSSIBLE SENSOR-TRANSDUCER PROTEIN BLAR"/>
    <property type="match status" value="1"/>
</dbReference>
<dbReference type="SUPFAM" id="SSF82171">
    <property type="entry name" value="DPP6 N-terminal domain-like"/>
    <property type="match status" value="1"/>
</dbReference>
<dbReference type="Pfam" id="PF05569">
    <property type="entry name" value="Peptidase_M56"/>
    <property type="match status" value="1"/>
</dbReference>
<proteinExistence type="predicted"/>
<dbReference type="PANTHER" id="PTHR34978:SF3">
    <property type="entry name" value="SLR0241 PROTEIN"/>
    <property type="match status" value="1"/>
</dbReference>
<name>G9YV36_FLAPL</name>
<dbReference type="HOGENOM" id="CLU_025123_0_0_9"/>
<evidence type="ECO:0000313" key="3">
    <source>
        <dbReference type="Proteomes" id="UP000004459"/>
    </source>
</evidence>
<sequence length="530" mass="57116">MRRWGAPAEDAALLARFEAAKAELGVKNLALLVCPAVGAPLVTGFVNPALLLPRETVSDGVLRHELIHTRRRDLWYKLLLLLSRSLHWFNPLVHWMAAAASRDLERSCDEAAVAGRDAAFRAAYGAAMLDAVEEGIEARAPLTTHFRGGKAAMKERLLSIASGGTRKKGVALVCAAALVISAGAAACSLGERGSSASDVEIYGENYSFRCPSGLSGTYSSGGESLILSGSPPAGGLIVSPTDFLWYAEGNRRPDFASLVTGYGVELSDEDGNPILPAEAVELTVTDDLPYLDKGENMQGFQWPLYTYEVLVERADGREELHTFYVMDQAAAGNGVYDLWFDLSQVSREEAEAVRNTLVLGRDRTESPDGSRLISITPSGRGYLLYDTGGEYPVPLGQIADFGGGILSAPLWSPDGARAAVTATDIATEAVAFSFPLDDLYPDELHKDTGGLAGLTFAALNPEYQMGDAVGYPRCVPLAWSEDGLSLQYSWAWSDTEGQLHEGTAWYCFDENGRFTEIRDVVENDVYPVHG</sequence>
<accession>G9YV36</accession>
<dbReference type="AlphaFoldDB" id="G9YV36"/>
<dbReference type="InterPro" id="IPR052173">
    <property type="entry name" value="Beta-lactam_resp_regulator"/>
</dbReference>
<dbReference type="CDD" id="cd07341">
    <property type="entry name" value="M56_BlaR1_MecR1_like"/>
    <property type="match status" value="1"/>
</dbReference>
<comment type="caution">
    <text evidence="2">The sequence shown here is derived from an EMBL/GenBank/DDBJ whole genome shotgun (WGS) entry which is preliminary data.</text>
</comment>
<dbReference type="InterPro" id="IPR008756">
    <property type="entry name" value="Peptidase_M56"/>
</dbReference>
<dbReference type="EMBL" id="AGCK01000278">
    <property type="protein sequence ID" value="EHM41062.1"/>
    <property type="molecule type" value="Genomic_DNA"/>
</dbReference>
<evidence type="ECO:0000259" key="1">
    <source>
        <dbReference type="Pfam" id="PF05569"/>
    </source>
</evidence>
<protein>
    <submittedName>
        <fullName evidence="2">Peptidase, M56 family</fullName>
    </submittedName>
</protein>
<reference evidence="2 3" key="1">
    <citation type="submission" date="2011-08" db="EMBL/GenBank/DDBJ databases">
        <authorList>
            <person name="Weinstock G."/>
            <person name="Sodergren E."/>
            <person name="Clifton S."/>
            <person name="Fulton L."/>
            <person name="Fulton B."/>
            <person name="Courtney L."/>
            <person name="Fronick C."/>
            <person name="Harrison M."/>
            <person name="Strong C."/>
            <person name="Farmer C."/>
            <person name="Delahaunty K."/>
            <person name="Markovic C."/>
            <person name="Hall O."/>
            <person name="Minx P."/>
            <person name="Tomlinson C."/>
            <person name="Mitreva M."/>
            <person name="Hou S."/>
            <person name="Chen J."/>
            <person name="Wollam A."/>
            <person name="Pepin K.H."/>
            <person name="Johnson M."/>
            <person name="Bhonagiri V."/>
            <person name="Zhang X."/>
            <person name="Suruliraj S."/>
            <person name="Warren W."/>
            <person name="Chinwalla A."/>
            <person name="Mardis E.R."/>
            <person name="Wilson R.K."/>
        </authorList>
    </citation>
    <scope>NUCLEOTIDE SEQUENCE [LARGE SCALE GENOMIC DNA]</scope>
    <source>
        <strain evidence="2 3">ATCC 29863</strain>
    </source>
</reference>
<dbReference type="PATRIC" id="fig|411475.3.peg.2933"/>
<evidence type="ECO:0000313" key="2">
    <source>
        <dbReference type="EMBL" id="EHM41062.1"/>
    </source>
</evidence>
<feature type="domain" description="Peptidase M56" evidence="1">
    <location>
        <begin position="8"/>
        <end position="158"/>
    </location>
</feature>
<dbReference type="Proteomes" id="UP000004459">
    <property type="component" value="Unassembled WGS sequence"/>
</dbReference>
<gene>
    <name evidence="2" type="ORF">HMPREF0372_03401</name>
</gene>
<organism evidence="2 3">
    <name type="scientific">Flavonifractor plautii ATCC 29863</name>
    <dbReference type="NCBI Taxonomy" id="411475"/>
    <lineage>
        <taxon>Bacteria</taxon>
        <taxon>Bacillati</taxon>
        <taxon>Bacillota</taxon>
        <taxon>Clostridia</taxon>
        <taxon>Eubacteriales</taxon>
        <taxon>Oscillospiraceae</taxon>
        <taxon>Flavonifractor</taxon>
    </lineage>
</organism>